<dbReference type="AlphaFoldDB" id="S9QQF4"/>
<evidence type="ECO:0000313" key="2">
    <source>
        <dbReference type="EMBL" id="EPX81873.1"/>
    </source>
</evidence>
<comment type="caution">
    <text evidence="2">The sequence shown here is derived from an EMBL/GenBank/DDBJ whole genome shotgun (WGS) entry which is preliminary data.</text>
</comment>
<dbReference type="Proteomes" id="UP000015347">
    <property type="component" value="Unassembled WGS sequence"/>
</dbReference>
<gene>
    <name evidence="2" type="ORF">Salmuc_00187</name>
</gene>
<accession>S9QQF4</accession>
<proteinExistence type="predicted"/>
<reference evidence="3" key="1">
    <citation type="journal article" date="2014" name="Stand. Genomic Sci.">
        <title>Genome sequence of the exopolysaccharide-producing Salipiger mucosus type strain (DSM 16094(T)), a moderately halophilic member of the Roseobacter clade.</title>
        <authorList>
            <person name="Riedel T."/>
            <person name="Spring S."/>
            <person name="Fiebig A."/>
            <person name="Petersen J."/>
            <person name="Kyrpides N.C."/>
            <person name="Goker M."/>
            <person name="Klenk H.P."/>
        </authorList>
    </citation>
    <scope>NUCLEOTIDE SEQUENCE [LARGE SCALE GENOMIC DNA]</scope>
    <source>
        <strain evidence="3">DSM 16094</strain>
    </source>
</reference>
<evidence type="ECO:0000313" key="3">
    <source>
        <dbReference type="Proteomes" id="UP000015347"/>
    </source>
</evidence>
<feature type="region of interest" description="Disordered" evidence="1">
    <location>
        <begin position="22"/>
        <end position="59"/>
    </location>
</feature>
<dbReference type="EMBL" id="APVH01000028">
    <property type="protein sequence ID" value="EPX81873.1"/>
    <property type="molecule type" value="Genomic_DNA"/>
</dbReference>
<dbReference type="STRING" id="1123237.Salmuc_00187"/>
<evidence type="ECO:0000256" key="1">
    <source>
        <dbReference type="SAM" id="MobiDB-lite"/>
    </source>
</evidence>
<name>S9QQF4_9RHOB</name>
<sequence length="59" mass="6433">MRICGLLCVRAPPCKVLSAPLEARLPPPGGRPRRAPNAPHRWRLPAPRPPCRGVLHRGG</sequence>
<dbReference type="HOGENOM" id="CLU_2958077_0_0_5"/>
<keyword evidence="3" id="KW-1185">Reference proteome</keyword>
<organism evidence="2 3">
    <name type="scientific">Salipiger mucosus DSM 16094</name>
    <dbReference type="NCBI Taxonomy" id="1123237"/>
    <lineage>
        <taxon>Bacteria</taxon>
        <taxon>Pseudomonadati</taxon>
        <taxon>Pseudomonadota</taxon>
        <taxon>Alphaproteobacteria</taxon>
        <taxon>Rhodobacterales</taxon>
        <taxon>Roseobacteraceae</taxon>
        <taxon>Salipiger</taxon>
    </lineage>
</organism>
<protein>
    <submittedName>
        <fullName evidence="2">Uncharacterized protein</fullName>
    </submittedName>
</protein>